<dbReference type="SUPFAM" id="SSF54277">
    <property type="entry name" value="CAD &amp; PB1 domains"/>
    <property type="match status" value="1"/>
</dbReference>
<dbReference type="GO" id="GO:0003700">
    <property type="term" value="F:DNA-binding transcription factor activity"/>
    <property type="evidence" value="ECO:0007669"/>
    <property type="project" value="InterPro"/>
</dbReference>
<evidence type="ECO:0000313" key="3">
    <source>
        <dbReference type="EMBL" id="CAE5963176.1"/>
    </source>
</evidence>
<dbReference type="Proteomes" id="UP000682877">
    <property type="component" value="Chromosome 2"/>
</dbReference>
<sequence>MSSDKENSITVSQGTLKQDMSKARTAEKKKSTTEKIVSLSARQQHFSGSLKDAAKSLGGSFMEVNVSGQPWGWMAEQSGLNGSEGIKGVCNLSSLEISDGWIQQSDAVAVLLNLTNPCHAAYQIHQMAQLYKEVGKHFKLQDGSFQLKYLDDEEKWVMLVTDYDLQECLEILNGMGKHSVKFLVRDLPPPLSNSGGSNGYLGTEQAYDIYTVANVEL</sequence>
<evidence type="ECO:0000313" key="4">
    <source>
        <dbReference type="Proteomes" id="UP000682877"/>
    </source>
</evidence>
<feature type="compositionally biased region" description="Basic and acidic residues" evidence="1">
    <location>
        <begin position="19"/>
        <end position="33"/>
    </location>
</feature>
<feature type="domain" description="PB1" evidence="2">
    <location>
        <begin position="99"/>
        <end position="187"/>
    </location>
</feature>
<name>A0A8S1ZSC2_ARAAE</name>
<evidence type="ECO:0000256" key="1">
    <source>
        <dbReference type="SAM" id="MobiDB-lite"/>
    </source>
</evidence>
<dbReference type="PANTHER" id="PTHR32002">
    <property type="entry name" value="PROTEIN NLP8"/>
    <property type="match status" value="1"/>
</dbReference>
<feature type="compositionally biased region" description="Polar residues" evidence="1">
    <location>
        <begin position="8"/>
        <end position="18"/>
    </location>
</feature>
<dbReference type="Pfam" id="PF00564">
    <property type="entry name" value="PB1"/>
    <property type="match status" value="1"/>
</dbReference>
<keyword evidence="4" id="KW-1185">Reference proteome</keyword>
<accession>A0A8S1ZSC2</accession>
<dbReference type="EMBL" id="LR999452">
    <property type="protein sequence ID" value="CAE5963176.1"/>
    <property type="molecule type" value="Genomic_DNA"/>
</dbReference>
<feature type="region of interest" description="Disordered" evidence="1">
    <location>
        <begin position="1"/>
        <end position="34"/>
    </location>
</feature>
<dbReference type="PANTHER" id="PTHR32002:SF41">
    <property type="entry name" value="PROTEIN NLP8"/>
    <property type="match status" value="1"/>
</dbReference>
<dbReference type="Gene3D" id="3.10.20.90">
    <property type="entry name" value="Phosphatidylinositol 3-kinase Catalytic Subunit, Chain A, domain 1"/>
    <property type="match status" value="1"/>
</dbReference>
<dbReference type="AlphaFoldDB" id="A0A8S1ZSC2"/>
<protein>
    <recommendedName>
        <fullName evidence="2">PB1 domain-containing protein</fullName>
    </recommendedName>
</protein>
<reference evidence="3" key="1">
    <citation type="submission" date="2021-01" db="EMBL/GenBank/DDBJ databases">
        <authorList>
            <person name="Bezrukov I."/>
        </authorList>
    </citation>
    <scope>NUCLEOTIDE SEQUENCE</scope>
</reference>
<dbReference type="SMART" id="SM00666">
    <property type="entry name" value="PB1"/>
    <property type="match status" value="1"/>
</dbReference>
<gene>
    <name evidence="3" type="ORF">AARE701A_LOCUS4736</name>
</gene>
<organism evidence="3 4">
    <name type="scientific">Arabidopsis arenosa</name>
    <name type="common">Sand rock-cress</name>
    <name type="synonym">Cardaminopsis arenosa</name>
    <dbReference type="NCBI Taxonomy" id="38785"/>
    <lineage>
        <taxon>Eukaryota</taxon>
        <taxon>Viridiplantae</taxon>
        <taxon>Streptophyta</taxon>
        <taxon>Embryophyta</taxon>
        <taxon>Tracheophyta</taxon>
        <taxon>Spermatophyta</taxon>
        <taxon>Magnoliopsida</taxon>
        <taxon>eudicotyledons</taxon>
        <taxon>Gunneridae</taxon>
        <taxon>Pentapetalae</taxon>
        <taxon>rosids</taxon>
        <taxon>malvids</taxon>
        <taxon>Brassicales</taxon>
        <taxon>Brassicaceae</taxon>
        <taxon>Camelineae</taxon>
        <taxon>Arabidopsis</taxon>
    </lineage>
</organism>
<dbReference type="InterPro" id="IPR000270">
    <property type="entry name" value="PB1_dom"/>
</dbReference>
<proteinExistence type="predicted"/>
<evidence type="ECO:0000259" key="2">
    <source>
        <dbReference type="SMART" id="SM00666"/>
    </source>
</evidence>
<dbReference type="InterPro" id="IPR045012">
    <property type="entry name" value="NLP"/>
</dbReference>